<dbReference type="OrthoDB" id="6650354at2"/>
<comment type="caution">
    <text evidence="4">The sequence shown here is derived from an EMBL/GenBank/DDBJ whole genome shotgun (WGS) entry which is preliminary data.</text>
</comment>
<dbReference type="Proteomes" id="UP000318405">
    <property type="component" value="Unassembled WGS sequence"/>
</dbReference>
<feature type="chain" id="PRO_5022081604" evidence="3">
    <location>
        <begin position="32"/>
        <end position="127"/>
    </location>
</feature>
<organism evidence="4 5">
    <name type="scientific">Verticiella sediminum</name>
    <dbReference type="NCBI Taxonomy" id="1247510"/>
    <lineage>
        <taxon>Bacteria</taxon>
        <taxon>Pseudomonadati</taxon>
        <taxon>Pseudomonadota</taxon>
        <taxon>Betaproteobacteria</taxon>
        <taxon>Burkholderiales</taxon>
        <taxon>Alcaligenaceae</taxon>
        <taxon>Verticiella</taxon>
    </lineage>
</organism>
<accession>A0A556AB47</accession>
<dbReference type="InterPro" id="IPR036700">
    <property type="entry name" value="BOBF_sf"/>
</dbReference>
<evidence type="ECO:0000256" key="1">
    <source>
        <dbReference type="ARBA" id="ARBA00022729"/>
    </source>
</evidence>
<dbReference type="InterPro" id="IPR005220">
    <property type="entry name" value="CarO-like"/>
</dbReference>
<dbReference type="PANTHER" id="PTHR36571:SF1">
    <property type="entry name" value="PROTEIN YGIW"/>
    <property type="match status" value="1"/>
</dbReference>
<dbReference type="Pfam" id="PF04076">
    <property type="entry name" value="BOF"/>
    <property type="match status" value="1"/>
</dbReference>
<dbReference type="NCBIfam" id="NF033674">
    <property type="entry name" value="stress_OB_fold"/>
    <property type="match status" value="1"/>
</dbReference>
<reference evidence="4 5" key="1">
    <citation type="submission" date="2019-07" db="EMBL/GenBank/DDBJ databases">
        <title>Qingshengfaniella alkalisoli gen. nov., sp. nov., isolated from saline soil.</title>
        <authorList>
            <person name="Xu L."/>
            <person name="Huang X.-X."/>
            <person name="Sun J.-Q."/>
        </authorList>
    </citation>
    <scope>NUCLEOTIDE SEQUENCE [LARGE SCALE GENOMIC DNA]</scope>
    <source>
        <strain evidence="4 5">DSM 27279</strain>
    </source>
</reference>
<keyword evidence="1 3" id="KW-0732">Signal</keyword>
<protein>
    <submittedName>
        <fullName evidence="4">NirD/YgiW/YdeI family stress tolerance protein</fullName>
    </submittedName>
</protein>
<sequence>MPVSSVSFFRLRSVLSTAALAAALAAGAAHAQYVGPADGSQAADVASILKDPVDDQRVRLEGHLLRKLGHEKYVFSDGTGEITAEIDDDDFPREPVDEKTRVQISGEVDTGRNRPPEIDVDSMRILR</sequence>
<feature type="compositionally biased region" description="Basic and acidic residues" evidence="2">
    <location>
        <begin position="92"/>
        <end position="101"/>
    </location>
</feature>
<dbReference type="Gene3D" id="2.40.50.200">
    <property type="entry name" value="Bacterial OB-fold"/>
    <property type="match status" value="1"/>
</dbReference>
<dbReference type="SUPFAM" id="SSF101756">
    <property type="entry name" value="Hypothetical protein YgiW"/>
    <property type="match status" value="1"/>
</dbReference>
<gene>
    <name evidence="4" type="ORF">FOZ76_19890</name>
</gene>
<dbReference type="PANTHER" id="PTHR36571">
    <property type="entry name" value="PROTEIN YGIW"/>
    <property type="match status" value="1"/>
</dbReference>
<dbReference type="RefSeq" id="WP_143950023.1">
    <property type="nucleotide sequence ID" value="NZ_BAABMB010000003.1"/>
</dbReference>
<evidence type="ECO:0000256" key="2">
    <source>
        <dbReference type="SAM" id="MobiDB-lite"/>
    </source>
</evidence>
<dbReference type="AlphaFoldDB" id="A0A556AB47"/>
<keyword evidence="5" id="KW-1185">Reference proteome</keyword>
<evidence type="ECO:0000256" key="3">
    <source>
        <dbReference type="SAM" id="SignalP"/>
    </source>
</evidence>
<feature type="signal peptide" evidence="3">
    <location>
        <begin position="1"/>
        <end position="31"/>
    </location>
</feature>
<evidence type="ECO:0000313" key="5">
    <source>
        <dbReference type="Proteomes" id="UP000318405"/>
    </source>
</evidence>
<dbReference type="EMBL" id="VLTJ01000039">
    <property type="protein sequence ID" value="TSH90109.1"/>
    <property type="molecule type" value="Genomic_DNA"/>
</dbReference>
<proteinExistence type="predicted"/>
<feature type="region of interest" description="Disordered" evidence="2">
    <location>
        <begin position="84"/>
        <end position="127"/>
    </location>
</feature>
<feature type="compositionally biased region" description="Basic and acidic residues" evidence="2">
    <location>
        <begin position="109"/>
        <end position="127"/>
    </location>
</feature>
<evidence type="ECO:0000313" key="4">
    <source>
        <dbReference type="EMBL" id="TSH90109.1"/>
    </source>
</evidence>
<name>A0A556AB47_9BURK</name>